<proteinExistence type="predicted"/>
<name>A0ABT1QQY0_9GAMM</name>
<dbReference type="Proteomes" id="UP001165498">
    <property type="component" value="Unassembled WGS sequence"/>
</dbReference>
<evidence type="ECO:0000313" key="3">
    <source>
        <dbReference type="Proteomes" id="UP001165498"/>
    </source>
</evidence>
<reference evidence="2" key="1">
    <citation type="submission" date="2022-07" db="EMBL/GenBank/DDBJ databases">
        <title>Tahibacter sp., a new gammaproteobacterium isolated from the silt sample collected at pig farm.</title>
        <authorList>
            <person name="Chen H."/>
        </authorList>
    </citation>
    <scope>NUCLEOTIDE SEQUENCE</scope>
    <source>
        <strain evidence="2">P2K</strain>
    </source>
</reference>
<protein>
    <submittedName>
        <fullName evidence="2">Uncharacterized protein</fullName>
    </submittedName>
</protein>
<feature type="compositionally biased region" description="Basic and acidic residues" evidence="1">
    <location>
        <begin position="193"/>
        <end position="207"/>
    </location>
</feature>
<dbReference type="EMBL" id="JANFQO010000006">
    <property type="protein sequence ID" value="MCQ4164679.1"/>
    <property type="molecule type" value="Genomic_DNA"/>
</dbReference>
<organism evidence="2 3">
    <name type="scientific">Tahibacter harae</name>
    <dbReference type="NCBI Taxonomy" id="2963937"/>
    <lineage>
        <taxon>Bacteria</taxon>
        <taxon>Pseudomonadati</taxon>
        <taxon>Pseudomonadota</taxon>
        <taxon>Gammaproteobacteria</taxon>
        <taxon>Lysobacterales</taxon>
        <taxon>Rhodanobacteraceae</taxon>
        <taxon>Tahibacter</taxon>
    </lineage>
</organism>
<keyword evidence="3" id="KW-1185">Reference proteome</keyword>
<comment type="caution">
    <text evidence="2">The sequence shown here is derived from an EMBL/GenBank/DDBJ whole genome shotgun (WGS) entry which is preliminary data.</text>
</comment>
<gene>
    <name evidence="2" type="ORF">NM961_08145</name>
</gene>
<sequence length="221" mass="23947">MGQSMSSSSARTVIVTTPWEVNQQLAELGLTTEIVRQVAHAAAAARAESLAVDPSFTGGMLSFIYGVRSMRLKLLPLGWEIRRAGNVEATVNDEINVQLFFQNVDRACGPADPMAVSGKGAAARDLVNSGQSDLFEGLLDITKPDDDHDNSPVVWLLCVSSDDSSVCAEVSCPEPFEGTQFQGFSKRIFVLNEPREPSPDPRRKSDSQELDFEIAVTKKSA</sequence>
<dbReference type="RefSeq" id="WP_255913563.1">
    <property type="nucleotide sequence ID" value="NZ_JANFQO010000006.1"/>
</dbReference>
<evidence type="ECO:0000256" key="1">
    <source>
        <dbReference type="SAM" id="MobiDB-lite"/>
    </source>
</evidence>
<accession>A0ABT1QQY0</accession>
<evidence type="ECO:0000313" key="2">
    <source>
        <dbReference type="EMBL" id="MCQ4164679.1"/>
    </source>
</evidence>
<feature type="region of interest" description="Disordered" evidence="1">
    <location>
        <begin position="192"/>
        <end position="221"/>
    </location>
</feature>